<sequence>MTNAQDKVKAFHTRHPAAPRRIVLIDLDFKCYENSTEPWIPRKLFGWEDDFQAAQQANQVNWSSQQVNQQYITQVPAGLPPISEEQHTQSPPTAHLGEGHLSGRQLWTKLKVYINKLFTRHSNTTTKYSIWKTDLHQGSDRR</sequence>
<name>A0A2A9NB70_9AGAR</name>
<proteinExistence type="predicted"/>
<dbReference type="EMBL" id="KZ302751">
    <property type="protein sequence ID" value="PFH44873.1"/>
    <property type="molecule type" value="Genomic_DNA"/>
</dbReference>
<accession>A0A2A9NB70</accession>
<gene>
    <name evidence="1" type="ORF">AMATHDRAFT_10563</name>
</gene>
<dbReference type="Proteomes" id="UP000242287">
    <property type="component" value="Unassembled WGS sequence"/>
</dbReference>
<reference evidence="1 2" key="1">
    <citation type="submission" date="2014-02" db="EMBL/GenBank/DDBJ databases">
        <title>Transposable element dynamics among asymbiotic and ectomycorrhizal Amanita fungi.</title>
        <authorList>
            <consortium name="DOE Joint Genome Institute"/>
            <person name="Hess J."/>
            <person name="Skrede I."/>
            <person name="Wolfe B."/>
            <person name="LaButti K."/>
            <person name="Ohm R.A."/>
            <person name="Grigoriev I.V."/>
            <person name="Pringle A."/>
        </authorList>
    </citation>
    <scope>NUCLEOTIDE SEQUENCE [LARGE SCALE GENOMIC DNA]</scope>
    <source>
        <strain evidence="1 2">SKay4041</strain>
    </source>
</reference>
<dbReference type="OrthoDB" id="10578723at2759"/>
<keyword evidence="2" id="KW-1185">Reference proteome</keyword>
<dbReference type="AlphaFoldDB" id="A0A2A9NB70"/>
<organism evidence="1 2">
    <name type="scientific">Amanita thiersii Skay4041</name>
    <dbReference type="NCBI Taxonomy" id="703135"/>
    <lineage>
        <taxon>Eukaryota</taxon>
        <taxon>Fungi</taxon>
        <taxon>Dikarya</taxon>
        <taxon>Basidiomycota</taxon>
        <taxon>Agaricomycotina</taxon>
        <taxon>Agaricomycetes</taxon>
        <taxon>Agaricomycetidae</taxon>
        <taxon>Agaricales</taxon>
        <taxon>Pluteineae</taxon>
        <taxon>Amanitaceae</taxon>
        <taxon>Amanita</taxon>
    </lineage>
</organism>
<evidence type="ECO:0000313" key="2">
    <source>
        <dbReference type="Proteomes" id="UP000242287"/>
    </source>
</evidence>
<evidence type="ECO:0000313" key="1">
    <source>
        <dbReference type="EMBL" id="PFH44873.1"/>
    </source>
</evidence>
<protein>
    <submittedName>
        <fullName evidence="1">Uncharacterized protein</fullName>
    </submittedName>
</protein>